<evidence type="ECO:0000259" key="9">
    <source>
        <dbReference type="Pfam" id="PF01551"/>
    </source>
</evidence>
<evidence type="ECO:0000259" key="10">
    <source>
        <dbReference type="Pfam" id="PF19425"/>
    </source>
</evidence>
<keyword evidence="3" id="KW-0645">Protease</keyword>
<dbReference type="GO" id="GO:0030313">
    <property type="term" value="C:cell envelope"/>
    <property type="evidence" value="ECO:0007669"/>
    <property type="project" value="UniProtKB-SubCell"/>
</dbReference>
<evidence type="ECO:0000256" key="8">
    <source>
        <dbReference type="SAM" id="MobiDB-lite"/>
    </source>
</evidence>
<feature type="region of interest" description="Disordered" evidence="8">
    <location>
        <begin position="57"/>
        <end position="91"/>
    </location>
</feature>
<dbReference type="SUPFAM" id="SSF51261">
    <property type="entry name" value="Duplicated hybrid motif"/>
    <property type="match status" value="1"/>
</dbReference>
<dbReference type="AlphaFoldDB" id="A0A3A4MZ62"/>
<dbReference type="CDD" id="cd12797">
    <property type="entry name" value="M23_peptidase"/>
    <property type="match status" value="1"/>
</dbReference>
<evidence type="ECO:0000256" key="6">
    <source>
        <dbReference type="ARBA" id="ARBA00022833"/>
    </source>
</evidence>
<comment type="caution">
    <text evidence="11">The sequence shown here is derived from an EMBL/GenBank/DDBJ whole genome shotgun (WGS) entry which is preliminary data.</text>
</comment>
<evidence type="ECO:0000313" key="11">
    <source>
        <dbReference type="EMBL" id="RJP15287.1"/>
    </source>
</evidence>
<dbReference type="InterPro" id="IPR050570">
    <property type="entry name" value="Cell_wall_metabolism_enzyme"/>
</dbReference>
<dbReference type="GO" id="GO:0004222">
    <property type="term" value="F:metalloendopeptidase activity"/>
    <property type="evidence" value="ECO:0007669"/>
    <property type="project" value="TreeGrafter"/>
</dbReference>
<keyword evidence="4" id="KW-0479">Metal-binding</keyword>
<dbReference type="InterPro" id="IPR016047">
    <property type="entry name" value="M23ase_b-sheet_dom"/>
</dbReference>
<accession>A0A3A4MZ62</accession>
<reference evidence="11 12" key="1">
    <citation type="journal article" date="2017" name="ISME J.">
        <title>Energy and carbon metabolisms in a deep terrestrial subsurface fluid microbial community.</title>
        <authorList>
            <person name="Momper L."/>
            <person name="Jungbluth S.P."/>
            <person name="Lee M.D."/>
            <person name="Amend J.P."/>
        </authorList>
    </citation>
    <scope>NUCLEOTIDE SEQUENCE [LARGE SCALE GENOMIC DNA]</scope>
    <source>
        <strain evidence="11">SURF_5</strain>
    </source>
</reference>
<evidence type="ECO:0000256" key="2">
    <source>
        <dbReference type="ARBA" id="ARBA00004196"/>
    </source>
</evidence>
<evidence type="ECO:0000256" key="5">
    <source>
        <dbReference type="ARBA" id="ARBA00022801"/>
    </source>
</evidence>
<dbReference type="PANTHER" id="PTHR21666:SF288">
    <property type="entry name" value="CELL DIVISION PROTEIN YTFB"/>
    <property type="match status" value="1"/>
</dbReference>
<comment type="subcellular location">
    <subcellularLocation>
        <location evidence="2">Cell envelope</location>
    </subcellularLocation>
</comment>
<evidence type="ECO:0000256" key="1">
    <source>
        <dbReference type="ARBA" id="ARBA00001947"/>
    </source>
</evidence>
<dbReference type="InterPro" id="IPR011055">
    <property type="entry name" value="Dup_hybrid_motif"/>
</dbReference>
<name>A0A3A4MZ62_ABYX5</name>
<dbReference type="Pfam" id="PF01551">
    <property type="entry name" value="Peptidase_M23"/>
    <property type="match status" value="1"/>
</dbReference>
<dbReference type="GO" id="GO:0006508">
    <property type="term" value="P:proteolysis"/>
    <property type="evidence" value="ECO:0007669"/>
    <property type="project" value="UniProtKB-KW"/>
</dbReference>
<keyword evidence="5" id="KW-0378">Hydrolase</keyword>
<evidence type="ECO:0000256" key="4">
    <source>
        <dbReference type="ARBA" id="ARBA00022723"/>
    </source>
</evidence>
<dbReference type="GO" id="GO:0046872">
    <property type="term" value="F:metal ion binding"/>
    <property type="evidence" value="ECO:0007669"/>
    <property type="project" value="UniProtKB-KW"/>
</dbReference>
<protein>
    <submittedName>
        <fullName evidence="11">Uncharacterized protein</fullName>
    </submittedName>
</protein>
<feature type="domain" description="M23ase beta-sheet core" evidence="9">
    <location>
        <begin position="320"/>
        <end position="416"/>
    </location>
</feature>
<sequence>MLKRKNTSFIRLPIGRKSFSARNTGHPFSIRHLLSMAAVAVLVSYLTFRNSPSEELAFSNASEPSPEDAAAMEQVAAPAGEAKAEEGPAPRSYEQNICATVEKGDNLYDLLKKRGIPSPCIQELVSATRPVYNLARLQQGQVVTLDFDERDGKINRFETELADSRLIVQRQDESLTARKEIFEYNTRHQLAVGTIKDSLFLAADAAGLPASLTMSLADIFAWDIDFHVDIRTDDSFAVLYEERYLKGRSSQPGRILAAGIENKGKSYWAFSFGQDGKEAYYDQDGRALRKAFLKSPLKYSRISSTFSHRRFHPILKTYRPHLGVDYAAPAGTPIRSIGDGKIAFAGWKSGYGRYIKIKHNNTYASTYGHLKSFAKGIQRGKHVRQGDVIGYVGATGLATGPHLDFRLLKNEQFINPLKVNFPSADPVAKEEMTEFKKQVEQYLLEIKNGKAVSPAPPYQLISLQMAQLSS</sequence>
<dbReference type="InterPro" id="IPR045834">
    <property type="entry name" value="Csd3_N2"/>
</dbReference>
<dbReference type="EMBL" id="QZKU01000136">
    <property type="protein sequence ID" value="RJP15287.1"/>
    <property type="molecule type" value="Genomic_DNA"/>
</dbReference>
<dbReference type="PANTHER" id="PTHR21666">
    <property type="entry name" value="PEPTIDASE-RELATED"/>
    <property type="match status" value="1"/>
</dbReference>
<evidence type="ECO:0000256" key="7">
    <source>
        <dbReference type="ARBA" id="ARBA00023049"/>
    </source>
</evidence>
<evidence type="ECO:0000313" key="12">
    <source>
        <dbReference type="Proteomes" id="UP000265882"/>
    </source>
</evidence>
<dbReference type="Gene3D" id="3.10.450.350">
    <property type="match status" value="2"/>
</dbReference>
<dbReference type="Gene3D" id="2.70.70.10">
    <property type="entry name" value="Glucose Permease (Domain IIA)"/>
    <property type="match status" value="1"/>
</dbReference>
<keyword evidence="7" id="KW-0482">Metalloprotease</keyword>
<organism evidence="11 12">
    <name type="scientific">Abyssobacteria bacterium (strain SURF_5)</name>
    <dbReference type="NCBI Taxonomy" id="2093360"/>
    <lineage>
        <taxon>Bacteria</taxon>
        <taxon>Pseudomonadati</taxon>
        <taxon>Candidatus Hydrogenedentota</taxon>
        <taxon>Candidatus Abyssobacteria</taxon>
    </lineage>
</organism>
<dbReference type="Pfam" id="PF19425">
    <property type="entry name" value="Csd3_N2"/>
    <property type="match status" value="1"/>
</dbReference>
<gene>
    <name evidence="11" type="ORF">C4520_20315</name>
</gene>
<comment type="cofactor">
    <cofactor evidence="1">
        <name>Zn(2+)</name>
        <dbReference type="ChEBI" id="CHEBI:29105"/>
    </cofactor>
</comment>
<evidence type="ECO:0000256" key="3">
    <source>
        <dbReference type="ARBA" id="ARBA00022670"/>
    </source>
</evidence>
<dbReference type="Proteomes" id="UP000265882">
    <property type="component" value="Unassembled WGS sequence"/>
</dbReference>
<keyword evidence="6" id="KW-0862">Zinc</keyword>
<proteinExistence type="predicted"/>
<feature type="domain" description="Csd3-like second N-terminal" evidence="10">
    <location>
        <begin position="189"/>
        <end position="307"/>
    </location>
</feature>